<feature type="compositionally biased region" description="Basic residues" evidence="1">
    <location>
        <begin position="65"/>
        <end position="76"/>
    </location>
</feature>
<keyword evidence="3" id="KW-1185">Reference proteome</keyword>
<name>A0A395GXL0_9EURO</name>
<accession>A0A395GXL0</accession>
<protein>
    <submittedName>
        <fullName evidence="2">Uncharacterized protein</fullName>
    </submittedName>
</protein>
<reference evidence="2 3" key="1">
    <citation type="submission" date="2018-02" db="EMBL/GenBank/DDBJ databases">
        <title>The genomes of Aspergillus section Nigri reveals drivers in fungal speciation.</title>
        <authorList>
            <consortium name="DOE Joint Genome Institute"/>
            <person name="Vesth T.C."/>
            <person name="Nybo J."/>
            <person name="Theobald S."/>
            <person name="Brandl J."/>
            <person name="Frisvad J.C."/>
            <person name="Nielsen K.F."/>
            <person name="Lyhne E.K."/>
            <person name="Kogle M.E."/>
            <person name="Kuo A."/>
            <person name="Riley R."/>
            <person name="Clum A."/>
            <person name="Nolan M."/>
            <person name="Lipzen A."/>
            <person name="Salamov A."/>
            <person name="Henrissat B."/>
            <person name="Wiebenga A."/>
            <person name="De vries R.P."/>
            <person name="Grigoriev I.V."/>
            <person name="Mortensen U.H."/>
            <person name="Andersen M.R."/>
            <person name="Baker S.E."/>
        </authorList>
    </citation>
    <scope>NUCLEOTIDE SEQUENCE [LARGE SCALE GENOMIC DNA]</scope>
    <source>
        <strain evidence="2 3">CBS 121593</strain>
    </source>
</reference>
<dbReference type="RefSeq" id="XP_025574614.1">
    <property type="nucleotide sequence ID" value="XM_025713358.1"/>
</dbReference>
<sequence>MQARRDRGRGRRQGGDCSYTMVRTIGSWLFGGRRMMGTLVFVKKIQEGGMKIPPTELIGTRTRAKVKRKSGRKRRSTLTNAGEKVGKANPTMLDRLFGSFGLRRNEQRRESIGRVSLVCSSFVGRRPRLAPNRAPSPGCPVHSRGGKKSLGLASQRTIYDLAASPSV</sequence>
<evidence type="ECO:0000313" key="2">
    <source>
        <dbReference type="EMBL" id="RAL00287.1"/>
    </source>
</evidence>
<dbReference type="GeneID" id="37218223"/>
<dbReference type="AlphaFoldDB" id="A0A395GXL0"/>
<proteinExistence type="predicted"/>
<feature type="region of interest" description="Disordered" evidence="1">
    <location>
        <begin position="65"/>
        <end position="85"/>
    </location>
</feature>
<gene>
    <name evidence="2" type="ORF">BO80DRAFT_104734</name>
</gene>
<organism evidence="2 3">
    <name type="scientific">Aspergillus ibericus CBS 121593</name>
    <dbReference type="NCBI Taxonomy" id="1448316"/>
    <lineage>
        <taxon>Eukaryota</taxon>
        <taxon>Fungi</taxon>
        <taxon>Dikarya</taxon>
        <taxon>Ascomycota</taxon>
        <taxon>Pezizomycotina</taxon>
        <taxon>Eurotiomycetes</taxon>
        <taxon>Eurotiomycetidae</taxon>
        <taxon>Eurotiales</taxon>
        <taxon>Aspergillaceae</taxon>
        <taxon>Aspergillus</taxon>
        <taxon>Aspergillus subgen. Circumdati</taxon>
    </lineage>
</organism>
<dbReference type="Proteomes" id="UP000249402">
    <property type="component" value="Unassembled WGS sequence"/>
</dbReference>
<evidence type="ECO:0000256" key="1">
    <source>
        <dbReference type="SAM" id="MobiDB-lite"/>
    </source>
</evidence>
<evidence type="ECO:0000313" key="3">
    <source>
        <dbReference type="Proteomes" id="UP000249402"/>
    </source>
</evidence>
<dbReference type="VEuPathDB" id="FungiDB:BO80DRAFT_104734"/>
<dbReference type="EMBL" id="KZ824441">
    <property type="protein sequence ID" value="RAL00287.1"/>
    <property type="molecule type" value="Genomic_DNA"/>
</dbReference>
<feature type="region of interest" description="Disordered" evidence="1">
    <location>
        <begin position="127"/>
        <end position="150"/>
    </location>
</feature>